<dbReference type="EnsemblPlants" id="TraesCS4B02G188600.1">
    <property type="protein sequence ID" value="TraesCS4B02G188600.1"/>
    <property type="gene ID" value="TraesCS4B02G188600"/>
</dbReference>
<dbReference type="Gramene" id="TraesRN4B0100551800.1">
    <property type="protein sequence ID" value="TraesRN4B0100551800.1"/>
    <property type="gene ID" value="TraesRN4B0100551800"/>
</dbReference>
<dbReference type="Gramene" id="TraesLDM4B03G02329620.1">
    <property type="protein sequence ID" value="TraesLDM4B03G02329620.1"/>
    <property type="gene ID" value="TraesLDM4B03G02329620"/>
</dbReference>
<protein>
    <submittedName>
        <fullName evidence="2">Uncharacterized protein</fullName>
    </submittedName>
</protein>
<dbReference type="Gramene" id="TraesWEE_scaffold_021752_01G000100.1">
    <property type="protein sequence ID" value="TraesWEE_scaffold_021752_01G000100.1"/>
    <property type="gene ID" value="TraesWEE_scaffold_021752_01G000100"/>
</dbReference>
<feature type="region of interest" description="Disordered" evidence="1">
    <location>
        <begin position="1"/>
        <end position="28"/>
    </location>
</feature>
<sequence>MKGMKRTASALVHESKVGNKEEGPAEVKKQENTDLEKLYVAGLCRRDGRTTTVKFLRCTRFIGFFILTCGNLAFQFCIDCGNILTLSSCGASFGVNVLPFMCVRQQQEAGWDLLL</sequence>
<dbReference type="Proteomes" id="UP000019116">
    <property type="component" value="Chromosome 4B"/>
</dbReference>
<proteinExistence type="predicted"/>
<accession>A0A3B6IRK8</accession>
<dbReference type="Gramene" id="TraesCS4B02G188600.1">
    <property type="protein sequence ID" value="TraesCS4B02G188600.1"/>
    <property type="gene ID" value="TraesCS4B02G188600"/>
</dbReference>
<keyword evidence="3" id="KW-1185">Reference proteome</keyword>
<feature type="compositionally biased region" description="Basic and acidic residues" evidence="1">
    <location>
        <begin position="13"/>
        <end position="28"/>
    </location>
</feature>
<dbReference type="Gramene" id="TraesCLE_scaffold_016117_01G000100.1">
    <property type="protein sequence ID" value="TraesCLE_scaffold_016117_01G000100.1"/>
    <property type="gene ID" value="TraesCLE_scaffold_016117_01G000100"/>
</dbReference>
<organism evidence="2">
    <name type="scientific">Triticum aestivum</name>
    <name type="common">Wheat</name>
    <dbReference type="NCBI Taxonomy" id="4565"/>
    <lineage>
        <taxon>Eukaryota</taxon>
        <taxon>Viridiplantae</taxon>
        <taxon>Streptophyta</taxon>
        <taxon>Embryophyta</taxon>
        <taxon>Tracheophyta</taxon>
        <taxon>Spermatophyta</taxon>
        <taxon>Magnoliopsida</taxon>
        <taxon>Liliopsida</taxon>
        <taxon>Poales</taxon>
        <taxon>Poaceae</taxon>
        <taxon>BOP clade</taxon>
        <taxon>Pooideae</taxon>
        <taxon>Triticodae</taxon>
        <taxon>Triticeae</taxon>
        <taxon>Triticinae</taxon>
        <taxon>Triticum</taxon>
    </lineage>
</organism>
<dbReference type="AlphaFoldDB" id="A0A3B6IRK8"/>
<evidence type="ECO:0000256" key="1">
    <source>
        <dbReference type="SAM" id="MobiDB-lite"/>
    </source>
</evidence>
<evidence type="ECO:0000313" key="2">
    <source>
        <dbReference type="EnsemblPlants" id="TraesCS4B02G188600.1"/>
    </source>
</evidence>
<dbReference type="Gramene" id="TraesROB_scaffold_007391_01G000100.1">
    <property type="protein sequence ID" value="TraesROB_scaffold_007391_01G000100.1"/>
    <property type="gene ID" value="TraesROB_scaffold_007391_01G000100"/>
</dbReference>
<reference evidence="2" key="1">
    <citation type="submission" date="2018-08" db="EMBL/GenBank/DDBJ databases">
        <authorList>
            <person name="Rossello M."/>
        </authorList>
    </citation>
    <scope>NUCLEOTIDE SEQUENCE [LARGE SCALE GENOMIC DNA]</scope>
    <source>
        <strain evidence="2">cv. Chinese Spring</strain>
    </source>
</reference>
<name>A0A3B6IRK8_WHEAT</name>
<reference evidence="2" key="2">
    <citation type="submission" date="2018-10" db="UniProtKB">
        <authorList>
            <consortium name="EnsemblPlants"/>
        </authorList>
    </citation>
    <scope>IDENTIFICATION</scope>
</reference>
<evidence type="ECO:0000313" key="3">
    <source>
        <dbReference type="Proteomes" id="UP000019116"/>
    </source>
</evidence>
<dbReference type="Gramene" id="TraesCAD_scaffold_004878_01G000100.1">
    <property type="protein sequence ID" value="TraesCAD_scaffold_004878_01G000100.1"/>
    <property type="gene ID" value="TraesCAD_scaffold_004878_01G000100"/>
</dbReference>
<dbReference type="Gramene" id="TraesCS4B03G0530300.1">
    <property type="protein sequence ID" value="TraesCS4B03G0530300.1.CDS"/>
    <property type="gene ID" value="TraesCS4B03G0530300"/>
</dbReference>